<feature type="region of interest" description="Disordered" evidence="1">
    <location>
        <begin position="16"/>
        <end position="51"/>
    </location>
</feature>
<dbReference type="EMBL" id="OZ034821">
    <property type="protein sequence ID" value="CAL1407540.1"/>
    <property type="molecule type" value="Genomic_DNA"/>
</dbReference>
<reference evidence="2 3" key="1">
    <citation type="submission" date="2024-04" db="EMBL/GenBank/DDBJ databases">
        <authorList>
            <person name="Fracassetti M."/>
        </authorList>
    </citation>
    <scope>NUCLEOTIDE SEQUENCE [LARGE SCALE GENOMIC DNA]</scope>
</reference>
<evidence type="ECO:0000256" key="1">
    <source>
        <dbReference type="SAM" id="MobiDB-lite"/>
    </source>
</evidence>
<dbReference type="Proteomes" id="UP001497516">
    <property type="component" value="Chromosome 8"/>
</dbReference>
<evidence type="ECO:0000313" key="3">
    <source>
        <dbReference type="Proteomes" id="UP001497516"/>
    </source>
</evidence>
<accession>A0AAV2GDH7</accession>
<proteinExistence type="predicted"/>
<gene>
    <name evidence="2" type="ORF">LTRI10_LOCUS47201</name>
</gene>
<dbReference type="AlphaFoldDB" id="A0AAV2GDH7"/>
<protein>
    <submittedName>
        <fullName evidence="2">Uncharacterized protein</fullName>
    </submittedName>
</protein>
<keyword evidence="3" id="KW-1185">Reference proteome</keyword>
<organism evidence="2 3">
    <name type="scientific">Linum trigynum</name>
    <dbReference type="NCBI Taxonomy" id="586398"/>
    <lineage>
        <taxon>Eukaryota</taxon>
        <taxon>Viridiplantae</taxon>
        <taxon>Streptophyta</taxon>
        <taxon>Embryophyta</taxon>
        <taxon>Tracheophyta</taxon>
        <taxon>Spermatophyta</taxon>
        <taxon>Magnoliopsida</taxon>
        <taxon>eudicotyledons</taxon>
        <taxon>Gunneridae</taxon>
        <taxon>Pentapetalae</taxon>
        <taxon>rosids</taxon>
        <taxon>fabids</taxon>
        <taxon>Malpighiales</taxon>
        <taxon>Linaceae</taxon>
        <taxon>Linum</taxon>
    </lineage>
</organism>
<name>A0AAV2GDH7_9ROSI</name>
<feature type="compositionally biased region" description="Basic and acidic residues" evidence="1">
    <location>
        <begin position="31"/>
        <end position="40"/>
    </location>
</feature>
<sequence>MWERWRAKVGGGAEKILGGANRGWRKRKARGDKEEHEEIKPLFASPQSRGAKTQTYNWQGVACGGETRWRADQKSMVLCEGGRVSSVLKKERTAGRPAFADFAARRYGFRVRKKRG</sequence>
<evidence type="ECO:0000313" key="2">
    <source>
        <dbReference type="EMBL" id="CAL1407540.1"/>
    </source>
</evidence>